<dbReference type="RefSeq" id="WP_004627302.1">
    <property type="nucleotide sequence ID" value="NZ_AORV01000044.1"/>
</dbReference>
<gene>
    <name evidence="2" type="ORF">CTER_3250</name>
</gene>
<dbReference type="STRING" id="1195236.CTER_3250"/>
<dbReference type="InterPro" id="IPR032871">
    <property type="entry name" value="AHH_dom_containing"/>
</dbReference>
<dbReference type="EMBL" id="AORV01000044">
    <property type="protein sequence ID" value="EMS71027.1"/>
    <property type="molecule type" value="Genomic_DNA"/>
</dbReference>
<sequence>MKPLEGPVKTVGGMIDQVTDQTTGMVDSAEKTTLSSMGSGAKLMTAMGIGGQSKNESKAGGKEPGQAQGGSKAEGGGDILGTVRSGIHNNLMTLGLINLKKLGMQILAAGAAKITGAIRKMLTPKVKFKLGNETHELWVEKGQNRNVVMMASGKGEPFGDQLKRRNILNDVEVIRGQTEAEAPENEKIAELKVRNLAGTIKTVTSGDKNKDRSKVGSKTEKHHIATDKSKKFDFKNHPAFKETGIDVSKDIDNLVDLVNHRGRHTDTYHMEVQRRLDAVYDRFGGTDKLEGAVRSELNAMKQELLDGTLNPYGK</sequence>
<evidence type="ECO:0000313" key="2">
    <source>
        <dbReference type="EMBL" id="EMS71027.1"/>
    </source>
</evidence>
<feature type="region of interest" description="Disordered" evidence="1">
    <location>
        <begin position="50"/>
        <end position="77"/>
    </location>
</feature>
<dbReference type="AlphaFoldDB" id="S0FHQ2"/>
<reference evidence="2 3" key="1">
    <citation type="journal article" date="2013" name="Genome Announc.">
        <title>Draft Genome Sequence of the Cellulolytic, Mesophilic, Anaerobic Bacterium Clostridium termitidis Strain CT1112 (DSM 5398).</title>
        <authorList>
            <person name="Lal S."/>
            <person name="Ramachandran U."/>
            <person name="Zhang X."/>
            <person name="Munir R."/>
            <person name="Sparling R."/>
            <person name="Levin D.B."/>
        </authorList>
    </citation>
    <scope>NUCLEOTIDE SEQUENCE [LARGE SCALE GENOMIC DNA]</scope>
    <source>
        <strain evidence="2 3">CT1112</strain>
    </source>
</reference>
<comment type="caution">
    <text evidence="2">The sequence shown here is derived from an EMBL/GenBank/DDBJ whole genome shotgun (WGS) entry which is preliminary data.</text>
</comment>
<feature type="compositionally biased region" description="Basic and acidic residues" evidence="1">
    <location>
        <begin position="207"/>
        <end position="223"/>
    </location>
</feature>
<feature type="region of interest" description="Disordered" evidence="1">
    <location>
        <begin position="203"/>
        <end position="223"/>
    </location>
</feature>
<proteinExistence type="predicted"/>
<accession>S0FHQ2</accession>
<evidence type="ECO:0000256" key="1">
    <source>
        <dbReference type="SAM" id="MobiDB-lite"/>
    </source>
</evidence>
<keyword evidence="3" id="KW-1185">Reference proteome</keyword>
<dbReference type="Proteomes" id="UP000014155">
    <property type="component" value="Unassembled WGS sequence"/>
</dbReference>
<dbReference type="Pfam" id="PF14412">
    <property type="entry name" value="AHH"/>
    <property type="match status" value="1"/>
</dbReference>
<organism evidence="2 3">
    <name type="scientific">Ruminiclostridium cellobioparum subsp. termitidis CT1112</name>
    <dbReference type="NCBI Taxonomy" id="1195236"/>
    <lineage>
        <taxon>Bacteria</taxon>
        <taxon>Bacillati</taxon>
        <taxon>Bacillota</taxon>
        <taxon>Clostridia</taxon>
        <taxon>Eubacteriales</taxon>
        <taxon>Oscillospiraceae</taxon>
        <taxon>Ruminiclostridium</taxon>
    </lineage>
</organism>
<dbReference type="eggNOG" id="COG3064">
    <property type="taxonomic scope" value="Bacteria"/>
</dbReference>
<evidence type="ECO:0000313" key="3">
    <source>
        <dbReference type="Proteomes" id="UP000014155"/>
    </source>
</evidence>
<dbReference type="PATRIC" id="fig|1195236.3.peg.3473"/>
<name>S0FHQ2_RUMCE</name>
<protein>
    <submittedName>
        <fullName evidence="2">Uncharacterized protein</fullName>
    </submittedName>
</protein>